<keyword evidence="2" id="KW-0472">Membrane</keyword>
<reference evidence="4" key="1">
    <citation type="journal article" date="2021" name="Proc. Natl. Acad. Sci. U.S.A.">
        <title>A Catalog of Tens of Thousands of Viruses from Human Metagenomes Reveals Hidden Associations with Chronic Diseases.</title>
        <authorList>
            <person name="Tisza M.J."/>
            <person name="Buck C.B."/>
        </authorList>
    </citation>
    <scope>NUCLEOTIDE SEQUENCE</scope>
    <source>
        <strain evidence="4">CtMsr1</strain>
    </source>
</reference>
<feature type="transmembrane region" description="Helical" evidence="2">
    <location>
        <begin position="916"/>
        <end position="938"/>
    </location>
</feature>
<evidence type="ECO:0000256" key="1">
    <source>
        <dbReference type="ARBA" id="ARBA00022465"/>
    </source>
</evidence>
<dbReference type="NCBIfam" id="TIGR02675">
    <property type="entry name" value="tape_meas_nterm"/>
    <property type="match status" value="1"/>
</dbReference>
<evidence type="ECO:0000259" key="3">
    <source>
        <dbReference type="Pfam" id="PF20155"/>
    </source>
</evidence>
<keyword evidence="2" id="KW-1133">Transmembrane helix</keyword>
<feature type="transmembrane region" description="Helical" evidence="2">
    <location>
        <begin position="959"/>
        <end position="980"/>
    </location>
</feature>
<dbReference type="GO" id="GO:0098003">
    <property type="term" value="P:viral tail assembly"/>
    <property type="evidence" value="ECO:0007669"/>
    <property type="project" value="UniProtKB-KW"/>
</dbReference>
<organism evidence="4">
    <name type="scientific">Siphoviridae sp. ctMsr1</name>
    <dbReference type="NCBI Taxonomy" id="2826264"/>
    <lineage>
        <taxon>Viruses</taxon>
        <taxon>Duplodnaviria</taxon>
        <taxon>Heunggongvirae</taxon>
        <taxon>Uroviricota</taxon>
        <taxon>Caudoviricetes</taxon>
    </lineage>
</organism>
<feature type="transmembrane region" description="Helical" evidence="2">
    <location>
        <begin position="1109"/>
        <end position="1128"/>
    </location>
</feature>
<dbReference type="Pfam" id="PF20155">
    <property type="entry name" value="TMP_3"/>
    <property type="match status" value="1"/>
</dbReference>
<evidence type="ECO:0000256" key="2">
    <source>
        <dbReference type="SAM" id="Phobius"/>
    </source>
</evidence>
<evidence type="ECO:0000313" key="4">
    <source>
        <dbReference type="EMBL" id="DAD73758.1"/>
    </source>
</evidence>
<dbReference type="EMBL" id="BK014744">
    <property type="protein sequence ID" value="DAD73758.1"/>
    <property type="molecule type" value="Genomic_DNA"/>
</dbReference>
<proteinExistence type="predicted"/>
<protein>
    <submittedName>
        <fullName evidence="4">Tail tape measure</fullName>
    </submittedName>
</protein>
<keyword evidence="2" id="KW-0812">Transmembrane</keyword>
<sequence length="1959" mass="203694">MSSVDNRVVNLEFNNKGFEKGVAQTLKSIENLKKGLNFKDSSRSIQDLEKSVKNLNTSNLVKAVNNLKGIEKSINLKTTTKSIDELQSKNKVFSLSNIQNAVKKLSDLSGKLNFKGTNKDIDDLKSKTDSFDMRSLISAVESVSNRFSTLGVIGMTVLQNITNAALNAGKTMISALSIQPITDGFREYETQMNAIQTILANTQSKGSNLNDVNNALSTLNTYADKTIYNFTEMTRNIGTFTAAGVDLQTSVDSIKGIANLAAVSGSTSQQASTAMYQLSQAIATGTVKLMDWNSVVNAGMGGQVFQDALIRTSEHLKTGAKAAIAAKGSFRESLSEGWLTTQVLTETLRQFSLNVDTAKDYERAVQSLVDQGYTKEEATNIANMAKTAADAATKVKTFSQLIDTLKEALGSGWTNSWQIIFGDFEEAKDLFTNISDALSKIVNESANARNAMLTSGLSTGWKQLLSEGISDEQKFMETTKQVAREHGVSVDEIINKNGSFAKSLKDGWADSSILSESISKMADEVRGLGYEELKAKGYTEDQAASLIALDDGIKNGSIDIDEYAKKMTKLSGREHLINALSNAFKGLSDIVGKVKDSFDDVFPPMTGEKLYSLTEAIDKFSKNLIPSEKTLDKIGRTAKGVFAIFDLGKQSVMAIANGFKQFGSSTGFSVFTSSLLDMTAAIGDFLVEIDDAAKKSDVFTAVSQGVVKVLSVLSSGWKGFSDTVLTAKNILTTVLNVIKTLASSLSGGLKEGFTWLKDNVTLDDIFSGIKAGSLLGIAANLVTVSDKFGDFVETIKGFLKQSKDVFGLKQISSNISEFFKTVGTALTDFTGTVKFGKLLIIAASVAMLVDSMKKLSELNQDQLTQGLVSIGVLLAELNIAVSRVAKSLAGTDTGSIIKASASMVLMAMAIKKLAKAMVIIAGLDIEGIAKGLISVRVLMSGLAKFTQKANMSEGSLKTAAVLIAMAASIKILSGIMKTIGNMDVESIAKGIAGITACMADLVLASRLLNKIKVKAKTSVALLALATSIKIIASAMVPIGKMKLGNIAKSVGAITILLGELTGVTVLLDKFAGRKRSIRGAAAILIIAQAIKSIVPALTDIGSLSWGEIGRGLTGIGIALAELSVALIAVDKFTGFTGGVAGAAAILIVAQALEPIGEALNRVAYLSWEEIGKGLTAMGVALAELVAAVSVAGLSGLSGVVGTIGIDLVASQLGTIADALQKFGSMSWSEIGAGLTAMGGALAELVIACGAEGLTGLSGVLGALSLDTLIPQLDSLANALQKFGSMSWDEINKGLVAMAGALGDAALGGLVNTLSGFGAGAIATIAEPLGTLADSVKKWADVKVPSDLSSQLAGLASGVMKFTLGGFGAGTISTVAKPLGDMASSIKKWEGVTVPDGIGDQLGKLADGVGKFTFVMGAGALAESAKPLGDMASSVKKWKDVTIPENMEAGLGQLARGVNQFVLSGISAGSISALNDPLKNMAASVKAWKNVTLSQDLGVMLETLGNGVNSFLISGISAASISALNDPLKNMAASVQAWSGVTVPENIGTQLTHLANGLHSFDDTSGSIESFSSAAKSLGKMATGVSTLSTVDLGGVATKISDFSTALKNIPTDLTGVAEGVSTNLNSIASAITSNSVILSVAVTGLMNSVVNAINNSSESFTTAANTVTQGFATALSNGMSNQQAAATTAVKNIIIAMRNQATSSGSASHTNFENAGKAMMTALKRGINNGKSSCVTAVRNVVNSCKSAVDSSSFYNIGINLAQGMADGIHAGAYKAINAAASMGARAVKAAKDATGEHSPSKLTHQIGLFFDQGLINGIIALKKKVGMTAASVGDIAVAKMQDSMSGATATLTPVIDSNNVLASMSNKRFKVDTRFVGSITSPMSTMQSAIEQSNLETMKSNTQVLNAINELNDNLGSYTDAVANSETAMYVDGKKLASSIAKPMNQQLGVLSRRGGLA</sequence>
<feature type="transmembrane region" description="Helical" evidence="2">
    <location>
        <begin position="1019"/>
        <end position="1038"/>
    </location>
</feature>
<feature type="domain" description="Tape measure protein N-terminal" evidence="3">
    <location>
        <begin position="201"/>
        <end position="352"/>
    </location>
</feature>
<name>A0A8S5LUP3_9CAUD</name>
<feature type="transmembrane region" description="Helical" evidence="2">
    <location>
        <begin position="1135"/>
        <end position="1152"/>
    </location>
</feature>
<keyword evidence="1" id="KW-1188">Viral release from host cell</keyword>
<feature type="transmembrane region" description="Helical" evidence="2">
    <location>
        <begin position="1050"/>
        <end position="1067"/>
    </location>
</feature>
<feature type="transmembrane region" description="Helical" evidence="2">
    <location>
        <begin position="986"/>
        <end position="1007"/>
    </location>
</feature>
<feature type="transmembrane region" description="Helical" evidence="2">
    <location>
        <begin position="1079"/>
        <end position="1097"/>
    </location>
</feature>
<accession>A0A8S5LUP3</accession>
<keyword evidence="1" id="KW-1245">Viral tail assembly</keyword>
<dbReference type="InterPro" id="IPR013491">
    <property type="entry name" value="Tape_meas_N"/>
</dbReference>